<dbReference type="GO" id="GO:0000118">
    <property type="term" value="C:histone deacetylase complex"/>
    <property type="evidence" value="ECO:0007669"/>
    <property type="project" value="TreeGrafter"/>
</dbReference>
<feature type="chain" id="PRO_5043923222" evidence="6">
    <location>
        <begin position="26"/>
        <end position="251"/>
    </location>
</feature>
<dbReference type="InterPro" id="IPR036322">
    <property type="entry name" value="WD40_repeat_dom_sf"/>
</dbReference>
<keyword evidence="2" id="KW-0853">WD repeat</keyword>
<dbReference type="InterPro" id="IPR001680">
    <property type="entry name" value="WD40_rpt"/>
</dbReference>
<dbReference type="AlphaFoldDB" id="A0AAW0SAQ0"/>
<keyword evidence="3" id="KW-0677">Repeat</keyword>
<comment type="caution">
    <text evidence="7">The sequence shown here is derived from an EMBL/GenBank/DDBJ whole genome shotgun (WGS) entry which is preliminary data.</text>
</comment>
<sequence length="251" mass="27798">MAWEVKRRLCAVLAVLALGQHSVLPTRAREEMVPLATPLVKRAREIKCVAHGCAGTRAVMAMRLANMNSQARYTTPIICGDNTAHTVPWSGQRIPSTNGDEGTTGENMEVDNSVEIPLNKATILRGHQSEVFICAWNPTTDLASGLKPINLDTTFPLPLQCDGTLLITGSYDGYTRVWMTDGRLASNFGQHKGPVFALKWNKKGNYFLSAGVDKPVQLRRASTADSTLWNPQQTCIKSQRQHKMWKPPWMP</sequence>
<dbReference type="PANTHER" id="PTHR22846:SF2">
    <property type="entry name" value="F-BOX-LIKE_WD REPEAT-CONTAINING PROTEIN EBI"/>
    <property type="match status" value="1"/>
</dbReference>
<dbReference type="Pfam" id="PF00400">
    <property type="entry name" value="WD40"/>
    <property type="match status" value="2"/>
</dbReference>
<keyword evidence="8" id="KW-1185">Reference proteome</keyword>
<dbReference type="GO" id="GO:0006357">
    <property type="term" value="P:regulation of transcription by RNA polymerase II"/>
    <property type="evidence" value="ECO:0007669"/>
    <property type="project" value="TreeGrafter"/>
</dbReference>
<name>A0AAW0SAQ0_SCYPA</name>
<evidence type="ECO:0000256" key="2">
    <source>
        <dbReference type="ARBA" id="ARBA00022574"/>
    </source>
</evidence>
<evidence type="ECO:0000256" key="5">
    <source>
        <dbReference type="ARBA" id="ARBA00025741"/>
    </source>
</evidence>
<evidence type="ECO:0000256" key="4">
    <source>
        <dbReference type="ARBA" id="ARBA00023242"/>
    </source>
</evidence>
<dbReference type="PANTHER" id="PTHR22846">
    <property type="entry name" value="WD40 REPEAT PROTEIN"/>
    <property type="match status" value="1"/>
</dbReference>
<dbReference type="EMBL" id="JARAKH010006391">
    <property type="protein sequence ID" value="KAK8371946.1"/>
    <property type="molecule type" value="Genomic_DNA"/>
</dbReference>
<protein>
    <submittedName>
        <fullName evidence="7">Uncharacterized protein</fullName>
    </submittedName>
</protein>
<comment type="similarity">
    <text evidence="5">Belongs to the WD repeat EBI family.</text>
</comment>
<reference evidence="7 8" key="1">
    <citation type="submission" date="2023-03" db="EMBL/GenBank/DDBJ databases">
        <title>High-quality genome of Scylla paramamosain provides insights in environmental adaptation.</title>
        <authorList>
            <person name="Zhang L."/>
        </authorList>
    </citation>
    <scope>NUCLEOTIDE SEQUENCE [LARGE SCALE GENOMIC DNA]</scope>
    <source>
        <strain evidence="7">LZ_2023a</strain>
        <tissue evidence="7">Muscle</tissue>
    </source>
</reference>
<gene>
    <name evidence="7" type="ORF">O3P69_016289</name>
</gene>
<dbReference type="SUPFAM" id="SSF50978">
    <property type="entry name" value="WD40 repeat-like"/>
    <property type="match status" value="1"/>
</dbReference>
<evidence type="ECO:0000313" key="7">
    <source>
        <dbReference type="EMBL" id="KAK8371946.1"/>
    </source>
</evidence>
<keyword evidence="4" id="KW-0539">Nucleus</keyword>
<feature type="signal peptide" evidence="6">
    <location>
        <begin position="1"/>
        <end position="25"/>
    </location>
</feature>
<dbReference type="InterPro" id="IPR015943">
    <property type="entry name" value="WD40/YVTN_repeat-like_dom_sf"/>
</dbReference>
<dbReference type="InterPro" id="IPR045183">
    <property type="entry name" value="Ebi-like"/>
</dbReference>
<dbReference type="GO" id="GO:0003714">
    <property type="term" value="F:transcription corepressor activity"/>
    <property type="evidence" value="ECO:0007669"/>
    <property type="project" value="InterPro"/>
</dbReference>
<keyword evidence="6" id="KW-0732">Signal</keyword>
<evidence type="ECO:0000256" key="6">
    <source>
        <dbReference type="SAM" id="SignalP"/>
    </source>
</evidence>
<accession>A0AAW0SAQ0</accession>
<evidence type="ECO:0000256" key="3">
    <source>
        <dbReference type="ARBA" id="ARBA00022737"/>
    </source>
</evidence>
<evidence type="ECO:0000313" key="8">
    <source>
        <dbReference type="Proteomes" id="UP001487740"/>
    </source>
</evidence>
<organism evidence="7 8">
    <name type="scientific">Scylla paramamosain</name>
    <name type="common">Mud crab</name>
    <dbReference type="NCBI Taxonomy" id="85552"/>
    <lineage>
        <taxon>Eukaryota</taxon>
        <taxon>Metazoa</taxon>
        <taxon>Ecdysozoa</taxon>
        <taxon>Arthropoda</taxon>
        <taxon>Crustacea</taxon>
        <taxon>Multicrustacea</taxon>
        <taxon>Malacostraca</taxon>
        <taxon>Eumalacostraca</taxon>
        <taxon>Eucarida</taxon>
        <taxon>Decapoda</taxon>
        <taxon>Pleocyemata</taxon>
        <taxon>Brachyura</taxon>
        <taxon>Eubrachyura</taxon>
        <taxon>Portunoidea</taxon>
        <taxon>Portunidae</taxon>
        <taxon>Portuninae</taxon>
        <taxon>Scylla</taxon>
    </lineage>
</organism>
<evidence type="ECO:0000256" key="1">
    <source>
        <dbReference type="ARBA" id="ARBA00004123"/>
    </source>
</evidence>
<dbReference type="Gene3D" id="2.130.10.10">
    <property type="entry name" value="YVTN repeat-like/Quinoprotein amine dehydrogenase"/>
    <property type="match status" value="1"/>
</dbReference>
<dbReference type="SMART" id="SM00320">
    <property type="entry name" value="WD40"/>
    <property type="match status" value="2"/>
</dbReference>
<comment type="subcellular location">
    <subcellularLocation>
        <location evidence="1">Nucleus</location>
    </subcellularLocation>
</comment>
<proteinExistence type="inferred from homology"/>
<dbReference type="Proteomes" id="UP001487740">
    <property type="component" value="Unassembled WGS sequence"/>
</dbReference>